<gene>
    <name evidence="4" type="ORF">GTS_43680</name>
</gene>
<dbReference type="PANTHER" id="PTHR30055">
    <property type="entry name" value="HTH-TYPE TRANSCRIPTIONAL REGULATOR RUTR"/>
    <property type="match status" value="1"/>
</dbReference>
<evidence type="ECO:0000259" key="3">
    <source>
        <dbReference type="PROSITE" id="PS50977"/>
    </source>
</evidence>
<dbReference type="Gene3D" id="1.10.357.10">
    <property type="entry name" value="Tetracycline Repressor, domain 2"/>
    <property type="match status" value="1"/>
</dbReference>
<dbReference type="Pfam" id="PF00440">
    <property type="entry name" value="TetR_N"/>
    <property type="match status" value="1"/>
</dbReference>
<dbReference type="Proteomes" id="UP000298860">
    <property type="component" value="Unassembled WGS sequence"/>
</dbReference>
<reference evidence="5" key="1">
    <citation type="submission" date="2019-04" db="EMBL/GenBank/DDBJ databases">
        <title>Draft genome sequence of Pseudonocardiaceae bacterium SL3-2-4.</title>
        <authorList>
            <person name="Ningsih F."/>
            <person name="Yokota A."/>
            <person name="Sakai Y."/>
            <person name="Nanatani K."/>
            <person name="Yabe S."/>
            <person name="Oetari A."/>
            <person name="Sjamsuridzal W."/>
        </authorList>
    </citation>
    <scope>NUCLEOTIDE SEQUENCE [LARGE SCALE GENOMIC DNA]</scope>
    <source>
        <strain evidence="5">SL3-2-4</strain>
    </source>
</reference>
<accession>A0A4D4J7F9</accession>
<evidence type="ECO:0000256" key="2">
    <source>
        <dbReference type="PROSITE-ProRule" id="PRU00335"/>
    </source>
</evidence>
<keyword evidence="1 2" id="KW-0238">DNA-binding</keyword>
<dbReference type="EMBL" id="BJFL01000028">
    <property type="protein sequence ID" value="GDY32735.1"/>
    <property type="molecule type" value="Genomic_DNA"/>
</dbReference>
<protein>
    <submittedName>
        <fullName evidence="4">TetR family transcriptional regulator</fullName>
    </submittedName>
</protein>
<name>A0A4D4J7F9_9PSEU</name>
<dbReference type="InterPro" id="IPR050109">
    <property type="entry name" value="HTH-type_TetR-like_transc_reg"/>
</dbReference>
<organism evidence="4 5">
    <name type="scientific">Gandjariella thermophila</name>
    <dbReference type="NCBI Taxonomy" id="1931992"/>
    <lineage>
        <taxon>Bacteria</taxon>
        <taxon>Bacillati</taxon>
        <taxon>Actinomycetota</taxon>
        <taxon>Actinomycetes</taxon>
        <taxon>Pseudonocardiales</taxon>
        <taxon>Pseudonocardiaceae</taxon>
        <taxon>Gandjariella</taxon>
    </lineage>
</organism>
<evidence type="ECO:0000313" key="5">
    <source>
        <dbReference type="Proteomes" id="UP000298860"/>
    </source>
</evidence>
<dbReference type="InterPro" id="IPR001647">
    <property type="entry name" value="HTH_TetR"/>
</dbReference>
<evidence type="ECO:0000256" key="1">
    <source>
        <dbReference type="ARBA" id="ARBA00023125"/>
    </source>
</evidence>
<evidence type="ECO:0000313" key="4">
    <source>
        <dbReference type="EMBL" id="GDY32735.1"/>
    </source>
</evidence>
<feature type="domain" description="HTH tetR-type" evidence="3">
    <location>
        <begin position="13"/>
        <end position="73"/>
    </location>
</feature>
<dbReference type="GO" id="GO:0000976">
    <property type="term" value="F:transcription cis-regulatory region binding"/>
    <property type="evidence" value="ECO:0007669"/>
    <property type="project" value="TreeGrafter"/>
</dbReference>
<dbReference type="PANTHER" id="PTHR30055:SF146">
    <property type="entry name" value="HTH-TYPE TRANSCRIPTIONAL DUAL REGULATOR CECR"/>
    <property type="match status" value="1"/>
</dbReference>
<dbReference type="GO" id="GO:0003700">
    <property type="term" value="F:DNA-binding transcription factor activity"/>
    <property type="evidence" value="ECO:0007669"/>
    <property type="project" value="TreeGrafter"/>
</dbReference>
<dbReference type="AlphaFoldDB" id="A0A4D4J7F9"/>
<dbReference type="PROSITE" id="PS50977">
    <property type="entry name" value="HTH_TETR_2"/>
    <property type="match status" value="1"/>
</dbReference>
<comment type="caution">
    <text evidence="4">The sequence shown here is derived from an EMBL/GenBank/DDBJ whole genome shotgun (WGS) entry which is preliminary data.</text>
</comment>
<keyword evidence="5" id="KW-1185">Reference proteome</keyword>
<proteinExistence type="predicted"/>
<feature type="DNA-binding region" description="H-T-H motif" evidence="2">
    <location>
        <begin position="36"/>
        <end position="55"/>
    </location>
</feature>
<sequence>MQPAARRRRLEPDQRKAQILAVARRMFGAGTYASVSTTDIANEAGVARGLINHYFGGKRGLYLEVVRQMMVVPAPATENLPMTTVEERLAIGVDRLLDVVERNRQMWLTAIGPEAIGRDADVERILAEGDEIAADRVLEAAMMTDIVEGREQLRAMIRSYGSMVRAATREWLVRGTLSRQDLRVMLTGSILHLLEVTFPAALRARRAASTDGEPS</sequence>
<dbReference type="InterPro" id="IPR009057">
    <property type="entry name" value="Homeodomain-like_sf"/>
</dbReference>
<dbReference type="SUPFAM" id="SSF46689">
    <property type="entry name" value="Homeodomain-like"/>
    <property type="match status" value="1"/>
</dbReference>